<keyword evidence="1" id="KW-0732">Signal</keyword>
<dbReference type="EMBL" id="LK996017">
    <property type="protein sequence ID" value="CDX02270.1"/>
    <property type="molecule type" value="Genomic_DNA"/>
</dbReference>
<organism evidence="2">
    <name type="scientific">Desulfitobacterium hafniense</name>
    <name type="common">Desulfitobacterium frappieri</name>
    <dbReference type="NCBI Taxonomy" id="49338"/>
    <lineage>
        <taxon>Bacteria</taxon>
        <taxon>Bacillati</taxon>
        <taxon>Bacillota</taxon>
        <taxon>Clostridia</taxon>
        <taxon>Eubacteriales</taxon>
        <taxon>Desulfitobacteriaceae</taxon>
        <taxon>Desulfitobacterium</taxon>
    </lineage>
</organism>
<dbReference type="PROSITE" id="PS51257">
    <property type="entry name" value="PROKAR_LIPOPROTEIN"/>
    <property type="match status" value="1"/>
</dbReference>
<dbReference type="RefSeq" id="WP_144678576.1">
    <property type="nucleotide sequence ID" value="NZ_LK996017.1"/>
</dbReference>
<feature type="chain" id="PRO_5038358201" evidence="1">
    <location>
        <begin position="20"/>
        <end position="212"/>
    </location>
</feature>
<accession>A0A098B1P4</accession>
<evidence type="ECO:0000256" key="1">
    <source>
        <dbReference type="SAM" id="SignalP"/>
    </source>
</evidence>
<evidence type="ECO:0000313" key="2">
    <source>
        <dbReference type="EMBL" id="CDX02270.1"/>
    </source>
</evidence>
<protein>
    <submittedName>
        <fullName evidence="2">Prokaryotic membrane lipoprotein lipid attachment site profile</fullName>
    </submittedName>
</protein>
<sequence>MKKAVYLFLLVLITASLLSGCNKKSTPSTNDVPPPANVPGLEQALKLPDEELLDSYCSGIDLCLGDDLLFAYAKDIPSETLFTFFCYMTSNQYVYERNYQDKKWYSKTDDKYHVPIADIEEVLNRYFDGHNFDPAQIDGYQPQAQEIVVGGLGGFGGGRFPKLVAKEQLNSDTLKLTVDYCDPEYENVFYTKAYTLRFTAEGYQYLSIKKVV</sequence>
<gene>
    <name evidence="2" type="ORF">DPCES_2383</name>
</gene>
<name>A0A098B1P4_DESHA</name>
<feature type="signal peptide" evidence="1">
    <location>
        <begin position="1"/>
        <end position="19"/>
    </location>
</feature>
<dbReference type="PATRIC" id="fig|49338.4.peg.2563"/>
<dbReference type="AlphaFoldDB" id="A0A098B1P4"/>
<keyword evidence="2" id="KW-0449">Lipoprotein</keyword>
<reference evidence="2" key="1">
    <citation type="submission" date="2014-07" db="EMBL/GenBank/DDBJ databases">
        <authorList>
            <person name="Hornung V.Bastian."/>
        </authorList>
    </citation>
    <scope>NUCLEOTIDE SEQUENCE</scope>
    <source>
        <strain evidence="2">PCE-S</strain>
    </source>
</reference>
<proteinExistence type="predicted"/>